<keyword evidence="4 6" id="KW-0472">Membrane</keyword>
<protein>
    <submittedName>
        <fullName evidence="8">YhgE/Pip domain-containing protein</fullName>
    </submittedName>
</protein>
<reference evidence="8" key="1">
    <citation type="journal article" date="2018" name="Appl. Environ. Microbiol.">
        <title>Antimicrobial susceptibility testing and tentative epidemiological cut-off values of five Bacillus species relevant for use as animal feed additives or for plant protection.</title>
        <authorList>
            <person name="Agerso Y."/>
            <person name="Stuer-Lauridsen B."/>
            <person name="Bjerre K."/>
            <person name="Jensen M.G."/>
            <person name="Johansen E."/>
            <person name="Bennedsen M."/>
            <person name="Brockmann E."/>
            <person name="Nielsen B."/>
        </authorList>
    </citation>
    <scope>NUCLEOTIDE SEQUENCE [LARGE SCALE GENOMIC DNA]</scope>
    <source>
        <strain evidence="8">CHCC20162</strain>
    </source>
</reference>
<dbReference type="Pfam" id="PF12698">
    <property type="entry name" value="ABC2_membrane_3"/>
    <property type="match status" value="2"/>
</dbReference>
<name>A0A3D8X364_PRIMG</name>
<evidence type="ECO:0000256" key="1">
    <source>
        <dbReference type="ARBA" id="ARBA00004141"/>
    </source>
</evidence>
<evidence type="ECO:0000256" key="4">
    <source>
        <dbReference type="ARBA" id="ARBA00023136"/>
    </source>
</evidence>
<gene>
    <name evidence="8" type="ORF">C3744_13345</name>
</gene>
<feature type="transmembrane region" description="Helical" evidence="6">
    <location>
        <begin position="16"/>
        <end position="40"/>
    </location>
</feature>
<proteinExistence type="predicted"/>
<comment type="subcellular location">
    <subcellularLocation>
        <location evidence="1">Membrane</location>
        <topology evidence="1">Multi-pass membrane protein</topology>
    </subcellularLocation>
</comment>
<evidence type="ECO:0000313" key="8">
    <source>
        <dbReference type="EMBL" id="RDZ14861.1"/>
    </source>
</evidence>
<evidence type="ECO:0000256" key="5">
    <source>
        <dbReference type="SAM" id="Coils"/>
    </source>
</evidence>
<evidence type="ECO:0000256" key="3">
    <source>
        <dbReference type="ARBA" id="ARBA00022989"/>
    </source>
</evidence>
<dbReference type="EMBL" id="PQWM01000009">
    <property type="protein sequence ID" value="RDZ14861.1"/>
    <property type="molecule type" value="Genomic_DNA"/>
</dbReference>
<dbReference type="Proteomes" id="UP000256519">
    <property type="component" value="Unassembled WGS sequence"/>
</dbReference>
<feature type="transmembrane region" description="Helical" evidence="6">
    <location>
        <begin position="708"/>
        <end position="728"/>
    </location>
</feature>
<dbReference type="NCBIfam" id="TIGR03061">
    <property type="entry name" value="pip_yhgE_Nterm"/>
    <property type="match status" value="1"/>
</dbReference>
<keyword evidence="5" id="KW-0175">Coiled coil</keyword>
<dbReference type="InterPro" id="IPR017501">
    <property type="entry name" value="Phage_infect_YhgE_C"/>
</dbReference>
<dbReference type="Gene3D" id="3.40.1710.10">
    <property type="entry name" value="abc type-2 transporter like domain"/>
    <property type="match status" value="1"/>
</dbReference>
<dbReference type="PANTHER" id="PTHR43077:SF5">
    <property type="entry name" value="PHAGE INFECTION PROTEIN"/>
    <property type="match status" value="1"/>
</dbReference>
<keyword evidence="2 6" id="KW-0812">Transmembrane</keyword>
<dbReference type="InterPro" id="IPR017500">
    <property type="entry name" value="Phage_infect_YhgE_N"/>
</dbReference>
<dbReference type="NCBIfam" id="TIGR03057">
    <property type="entry name" value="xxxLxxG_by_4"/>
    <property type="match status" value="3"/>
</dbReference>
<feature type="coiled-coil region" evidence="5">
    <location>
        <begin position="399"/>
        <end position="426"/>
    </location>
</feature>
<feature type="transmembrane region" description="Helical" evidence="6">
    <location>
        <begin position="770"/>
        <end position="790"/>
    </location>
</feature>
<dbReference type="AlphaFoldDB" id="A0A3D8X364"/>
<dbReference type="GO" id="GO:0016020">
    <property type="term" value="C:membrane"/>
    <property type="evidence" value="ECO:0007669"/>
    <property type="project" value="UniProtKB-SubCell"/>
</dbReference>
<accession>A0A3D8X364</accession>
<feature type="transmembrane region" description="Helical" evidence="6">
    <location>
        <begin position="611"/>
        <end position="631"/>
    </location>
</feature>
<dbReference type="NCBIfam" id="TIGR03062">
    <property type="entry name" value="pip_yhgE_Cterm"/>
    <property type="match status" value="1"/>
</dbReference>
<sequence>MNMIKGEWKKIFSKPMTIVVICGLLFVPLLYNVIFLSAYWDPYGKTDQIPVAVVNEDKGATLDGKKLNVGRDFVDDLKKNDKFDWKFTSKEKALEGLKNEDYYLVLEIPKNFSKNATTLMDENPKKMKFIYHTNAGKNYSGAQISSNAVAKINDQIKEAVTKQYAETVFDSFKQVADGLQKASDGAGELENGSKTLRDNMKKLADSTVTFEDGTAKLASGLTDARKGATDLNAGAAKLLNGADTINENLGSLNSGLGKLESGSGQLYAASKELETGAGKLSSGLGQLQDGTEKLQGGTKKLQDATQQLNEGTKALQGKLPQFTSGLNQVDAEVSSVTQQINQAEQEITQIKQQVDSKKAEFEQQQQALIDSINSNESIPDEQKQTLIAGIKKLTSQQFMDEQQQKAEQLKAKVDKVQELSAALQKLSKGGEDIQSAINKIADGQSQLYNGQTQLYNAQTQLYNGQTQLYNGAVKLADGEKQFNSKFAELNSGIANAHTGAGKLADGQQQIVDGLKKSEQGSAALANGLTQLENGATKLANGSKELTNGSSKLYDGSSKLSDGTSELHSSLADGAKDAKDVKADDKTYSMFSNPTDLKSDKQNNVDKYGVGLAPYILCIGLFAGTLMFSAVYPMKEPSIRPTSGISWFLSKFSVITIVGMLQAAIAVTALLWGLHLNVTSIWHFYIFTMITGVTFFTLILFLTTGLGKVGQYLAFIILLLQIGGSAGTFPKALVPEFFQAINPYLPMTYAIRGFREIISIGDDFGYVWHQAGVLGIFAAIFITLSLIMFYINARKEKHHTEEEAAA</sequence>
<feature type="transmembrane region" description="Helical" evidence="6">
    <location>
        <begin position="680"/>
        <end position="701"/>
    </location>
</feature>
<comment type="caution">
    <text evidence="8">The sequence shown here is derived from an EMBL/GenBank/DDBJ whole genome shotgun (WGS) entry which is preliminary data.</text>
</comment>
<feature type="coiled-coil region" evidence="5">
    <location>
        <begin position="326"/>
        <end position="367"/>
    </location>
</feature>
<feature type="domain" description="ABC-2 type transporter transmembrane" evidence="7">
    <location>
        <begin position="567"/>
        <end position="786"/>
    </location>
</feature>
<dbReference type="RefSeq" id="WP_116074639.1">
    <property type="nucleotide sequence ID" value="NZ_CP187630.1"/>
</dbReference>
<dbReference type="Gene3D" id="1.10.287.950">
    <property type="entry name" value="Methyl-accepting chemotaxis protein"/>
    <property type="match status" value="1"/>
</dbReference>
<dbReference type="PANTHER" id="PTHR43077">
    <property type="entry name" value="TRANSPORT PERMEASE YVFS-RELATED"/>
    <property type="match status" value="1"/>
</dbReference>
<organism evidence="8 9">
    <name type="scientific">Priestia megaterium</name>
    <name type="common">Bacillus megaterium</name>
    <dbReference type="NCBI Taxonomy" id="1404"/>
    <lineage>
        <taxon>Bacteria</taxon>
        <taxon>Bacillati</taxon>
        <taxon>Bacillota</taxon>
        <taxon>Bacilli</taxon>
        <taxon>Bacillales</taxon>
        <taxon>Bacillaceae</taxon>
        <taxon>Priestia</taxon>
    </lineage>
</organism>
<evidence type="ECO:0000259" key="7">
    <source>
        <dbReference type="Pfam" id="PF12698"/>
    </source>
</evidence>
<evidence type="ECO:0000256" key="2">
    <source>
        <dbReference type="ARBA" id="ARBA00022692"/>
    </source>
</evidence>
<dbReference type="GO" id="GO:0140359">
    <property type="term" value="F:ABC-type transporter activity"/>
    <property type="evidence" value="ECO:0007669"/>
    <property type="project" value="InterPro"/>
</dbReference>
<dbReference type="InterPro" id="IPR051328">
    <property type="entry name" value="T7SS_ABC-Transporter"/>
</dbReference>
<evidence type="ECO:0000256" key="6">
    <source>
        <dbReference type="SAM" id="Phobius"/>
    </source>
</evidence>
<evidence type="ECO:0000313" key="9">
    <source>
        <dbReference type="Proteomes" id="UP000256519"/>
    </source>
</evidence>
<feature type="domain" description="ABC-2 type transporter transmembrane" evidence="7">
    <location>
        <begin position="21"/>
        <end position="158"/>
    </location>
</feature>
<keyword evidence="3 6" id="KW-1133">Transmembrane helix</keyword>
<dbReference type="InterPro" id="IPR013525">
    <property type="entry name" value="ABC2_TM"/>
</dbReference>
<dbReference type="InterPro" id="IPR023908">
    <property type="entry name" value="xxxLxxG_rpt"/>
</dbReference>
<feature type="transmembrane region" description="Helical" evidence="6">
    <location>
        <begin position="651"/>
        <end position="674"/>
    </location>
</feature>